<dbReference type="InterPro" id="IPR005522">
    <property type="entry name" value="IPK"/>
</dbReference>
<dbReference type="OrthoDB" id="5958943at2759"/>
<comment type="caution">
    <text evidence="5">The sequence shown here is derived from an EMBL/GenBank/DDBJ whole genome shotgun (WGS) entry which is preliminary data.</text>
</comment>
<dbReference type="GO" id="GO:0000828">
    <property type="term" value="F:inositol hexakisphosphate kinase activity"/>
    <property type="evidence" value="ECO:0007669"/>
    <property type="project" value="TreeGrafter"/>
</dbReference>
<dbReference type="InterPro" id="IPR038286">
    <property type="entry name" value="IPK_sf"/>
</dbReference>
<organism evidence="5 6">
    <name type="scientific">Tritrichomonas foetus</name>
    <dbReference type="NCBI Taxonomy" id="1144522"/>
    <lineage>
        <taxon>Eukaryota</taxon>
        <taxon>Metamonada</taxon>
        <taxon>Parabasalia</taxon>
        <taxon>Tritrichomonadida</taxon>
        <taxon>Tritrichomonadidae</taxon>
        <taxon>Tritrichomonas</taxon>
    </lineage>
</organism>
<dbReference type="EMBL" id="MLAK01001236">
    <property type="protein sequence ID" value="OHS95593.1"/>
    <property type="molecule type" value="Genomic_DNA"/>
</dbReference>
<protein>
    <recommendedName>
        <fullName evidence="4">Kinase</fullName>
        <ecNumber evidence="4">2.7.-.-</ecNumber>
    </recommendedName>
</protein>
<keyword evidence="6" id="KW-1185">Reference proteome</keyword>
<sequence length="331" mass="38118">MLAETIVKEAALKDPIQTEQYVQYTLHRDKRAGTNLRDKVFGHPNSIISFREGLLAKKLGEGELKFYSFYRKQLNQVLPQELIPEVLGVCYITEDAKGQTSFDFTPSLKIKDKTRPPMLLQKDIAAGYVKPAILDLKIGIRTWMFGDSKEVAKRRSKKMMEGTCSVTNFRVRAAMWYSKNEKYLKYENMNSRNDNLNANVANDINNLSEGLSIVTRNFGNKCTMDELINFFKDFMKYKTTISAFIKKLDMLREALIKLRNNFGVRLYSSSILIVYDEANPEKLDLRVLDFEKSYLDVEKVAEQFNESLEECEDGIIDAVTNLMKILETISL</sequence>
<dbReference type="GO" id="GO:0005634">
    <property type="term" value="C:nucleus"/>
    <property type="evidence" value="ECO:0007669"/>
    <property type="project" value="TreeGrafter"/>
</dbReference>
<dbReference type="VEuPathDB" id="TrichDB:TRFO_38319"/>
<dbReference type="PANTHER" id="PTHR12400">
    <property type="entry name" value="INOSITOL POLYPHOSPHATE KINASE"/>
    <property type="match status" value="1"/>
</dbReference>
<evidence type="ECO:0000256" key="2">
    <source>
        <dbReference type="ARBA" id="ARBA00022679"/>
    </source>
</evidence>
<dbReference type="Pfam" id="PF03770">
    <property type="entry name" value="IPK"/>
    <property type="match status" value="1"/>
</dbReference>
<keyword evidence="3 4" id="KW-0418">Kinase</keyword>
<reference evidence="5" key="1">
    <citation type="submission" date="2016-10" db="EMBL/GenBank/DDBJ databases">
        <authorList>
            <person name="Benchimol M."/>
            <person name="Almeida L.G."/>
            <person name="Vasconcelos A.T."/>
            <person name="Perreira-Neves A."/>
            <person name="Rosa I.A."/>
            <person name="Tasca T."/>
            <person name="Bogo M.R."/>
            <person name="de Souza W."/>
        </authorList>
    </citation>
    <scope>NUCLEOTIDE SEQUENCE [LARGE SCALE GENOMIC DNA]</scope>
    <source>
        <strain evidence="5">K</strain>
    </source>
</reference>
<dbReference type="Gene3D" id="3.30.470.160">
    <property type="entry name" value="Inositol polyphosphate kinase"/>
    <property type="match status" value="1"/>
</dbReference>
<evidence type="ECO:0000256" key="4">
    <source>
        <dbReference type="RuleBase" id="RU363090"/>
    </source>
</evidence>
<name>A0A1J4JA92_9EUKA</name>
<evidence type="ECO:0000256" key="3">
    <source>
        <dbReference type="ARBA" id="ARBA00022777"/>
    </source>
</evidence>
<dbReference type="GO" id="GO:0046854">
    <property type="term" value="P:phosphatidylinositol phosphate biosynthetic process"/>
    <property type="evidence" value="ECO:0007669"/>
    <property type="project" value="TreeGrafter"/>
</dbReference>
<evidence type="ECO:0000256" key="1">
    <source>
        <dbReference type="ARBA" id="ARBA00007374"/>
    </source>
</evidence>
<comment type="similarity">
    <text evidence="1 4">Belongs to the inositol phosphokinase (IPK) family.</text>
</comment>
<gene>
    <name evidence="5" type="ORF">TRFO_38319</name>
</gene>
<evidence type="ECO:0000313" key="5">
    <source>
        <dbReference type="EMBL" id="OHS95593.1"/>
    </source>
</evidence>
<dbReference type="EC" id="2.7.-.-" evidence="4"/>
<dbReference type="AlphaFoldDB" id="A0A1J4JA92"/>
<proteinExistence type="inferred from homology"/>
<dbReference type="GO" id="GO:0032958">
    <property type="term" value="P:inositol phosphate biosynthetic process"/>
    <property type="evidence" value="ECO:0007669"/>
    <property type="project" value="InterPro"/>
</dbReference>
<dbReference type="GO" id="GO:0005737">
    <property type="term" value="C:cytoplasm"/>
    <property type="evidence" value="ECO:0007669"/>
    <property type="project" value="TreeGrafter"/>
</dbReference>
<dbReference type="RefSeq" id="XP_068348730.1">
    <property type="nucleotide sequence ID" value="XM_068511970.1"/>
</dbReference>
<dbReference type="GeneID" id="94846674"/>
<dbReference type="SUPFAM" id="SSF56104">
    <property type="entry name" value="SAICAR synthase-like"/>
    <property type="match status" value="1"/>
</dbReference>
<keyword evidence="2 4" id="KW-0808">Transferase</keyword>
<dbReference type="PANTHER" id="PTHR12400:SF21">
    <property type="entry name" value="KINASE"/>
    <property type="match status" value="1"/>
</dbReference>
<accession>A0A1J4JA92</accession>
<evidence type="ECO:0000313" key="6">
    <source>
        <dbReference type="Proteomes" id="UP000179807"/>
    </source>
</evidence>
<dbReference type="Proteomes" id="UP000179807">
    <property type="component" value="Unassembled WGS sequence"/>
</dbReference>